<evidence type="ECO:0000313" key="1">
    <source>
        <dbReference type="EMBL" id="SFC08308.1"/>
    </source>
</evidence>
<dbReference type="RefSeq" id="WP_143083892.1">
    <property type="nucleotide sequence ID" value="NZ_FOLE01000002.1"/>
</dbReference>
<protein>
    <submittedName>
        <fullName evidence="1">Uncharacterized protein</fullName>
    </submittedName>
</protein>
<dbReference type="EMBL" id="FOLE01000002">
    <property type="protein sequence ID" value="SFC08308.1"/>
    <property type="molecule type" value="Genomic_DNA"/>
</dbReference>
<keyword evidence="2" id="KW-1185">Reference proteome</keyword>
<sequence>MSNNARYVKVSTDVFNAVATQLKKFGLEITGKQGNISKMGVSADYKYDEATEVLEISNVEVGMPASFAGFSTEKVIAQITDAVLGSGGEKA</sequence>
<reference evidence="1 2" key="1">
    <citation type="submission" date="2016-10" db="EMBL/GenBank/DDBJ databases">
        <authorList>
            <person name="de Groot N.N."/>
        </authorList>
    </citation>
    <scope>NUCLEOTIDE SEQUENCE [LARGE SCALE GENOMIC DNA]</scope>
    <source>
        <strain evidence="1 2">DSM 6793</strain>
    </source>
</reference>
<proteinExistence type="predicted"/>
<organism evidence="1 2">
    <name type="scientific">Flexibacter flexilis DSM 6793</name>
    <dbReference type="NCBI Taxonomy" id="927664"/>
    <lineage>
        <taxon>Bacteria</taxon>
        <taxon>Pseudomonadati</taxon>
        <taxon>Bacteroidota</taxon>
        <taxon>Cytophagia</taxon>
        <taxon>Cytophagales</taxon>
        <taxon>Flexibacteraceae</taxon>
        <taxon>Flexibacter</taxon>
    </lineage>
</organism>
<dbReference type="AlphaFoldDB" id="A0A1I1GEK4"/>
<accession>A0A1I1GEK4</accession>
<dbReference type="Proteomes" id="UP000199514">
    <property type="component" value="Unassembled WGS sequence"/>
</dbReference>
<name>A0A1I1GEK4_9BACT</name>
<evidence type="ECO:0000313" key="2">
    <source>
        <dbReference type="Proteomes" id="UP000199514"/>
    </source>
</evidence>
<gene>
    <name evidence="1" type="ORF">SAMN05421780_102505</name>
</gene>
<dbReference type="OrthoDB" id="982481at2"/>